<dbReference type="GO" id="GO:0005737">
    <property type="term" value="C:cytoplasm"/>
    <property type="evidence" value="ECO:0007669"/>
    <property type="project" value="UniProtKB-SubCell"/>
</dbReference>
<keyword evidence="11" id="KW-0539">Nucleus</keyword>
<feature type="compositionally biased region" description="Basic and acidic residues" evidence="18">
    <location>
        <begin position="331"/>
        <end position="353"/>
    </location>
</feature>
<keyword evidence="8" id="KW-0808">Transferase</keyword>
<dbReference type="InterPro" id="IPR028564">
    <property type="entry name" value="MT_TRM10-typ"/>
</dbReference>
<dbReference type="Gene3D" id="3.40.1280.30">
    <property type="match status" value="1"/>
</dbReference>
<dbReference type="PROSITE" id="PS51675">
    <property type="entry name" value="SAM_MT_TRM10"/>
    <property type="match status" value="1"/>
</dbReference>
<evidence type="ECO:0000256" key="9">
    <source>
        <dbReference type="ARBA" id="ARBA00022691"/>
    </source>
</evidence>
<evidence type="ECO:0000256" key="14">
    <source>
        <dbReference type="ARBA" id="ARBA00048434"/>
    </source>
</evidence>
<dbReference type="FunFam" id="3.40.1280.30:FF:000004">
    <property type="entry name" value="tRNA (guanine(9)-N1)-methyltransferase"/>
    <property type="match status" value="1"/>
</dbReference>
<comment type="function">
    <text evidence="15">S-adenosyl-L-methionine-dependent guanine N(1)-methyltransferase that catalyzes the formation of N(1)-methylguanine at position 9 (m1G9) in cytoplasmic tRNA.</text>
</comment>
<evidence type="ECO:0000256" key="17">
    <source>
        <dbReference type="PIRSR" id="PIRSR016323-2"/>
    </source>
</evidence>
<keyword evidence="6" id="KW-0963">Cytoplasm</keyword>
<keyword evidence="21" id="KW-1185">Reference proteome</keyword>
<dbReference type="GO" id="GO:0052905">
    <property type="term" value="F:tRNA (guanosine(9)-N1)-methyltransferase activity"/>
    <property type="evidence" value="ECO:0007669"/>
    <property type="project" value="UniProtKB-EC"/>
</dbReference>
<evidence type="ECO:0000256" key="15">
    <source>
        <dbReference type="ARBA" id="ARBA00056529"/>
    </source>
</evidence>
<dbReference type="EMBL" id="CVMT01000004">
    <property type="protein sequence ID" value="CRG88207.1"/>
    <property type="molecule type" value="Genomic_DNA"/>
</dbReference>
<evidence type="ECO:0000256" key="1">
    <source>
        <dbReference type="ARBA" id="ARBA00004123"/>
    </source>
</evidence>
<dbReference type="CDD" id="cd18089">
    <property type="entry name" value="SPOUT_Trm10-like"/>
    <property type="match status" value="1"/>
</dbReference>
<feature type="binding site" evidence="17">
    <location>
        <position position="266"/>
    </location>
    <ligand>
        <name>S-adenosyl-L-methionine</name>
        <dbReference type="ChEBI" id="CHEBI:59789"/>
    </ligand>
</feature>
<dbReference type="GO" id="GO:0000049">
    <property type="term" value="F:tRNA binding"/>
    <property type="evidence" value="ECO:0007669"/>
    <property type="project" value="TreeGrafter"/>
</dbReference>
<comment type="subunit">
    <text evidence="3">Monomer.</text>
</comment>
<keyword evidence="9" id="KW-0949">S-adenosyl-L-methionine</keyword>
<feature type="compositionally biased region" description="Polar residues" evidence="18">
    <location>
        <begin position="363"/>
        <end position="373"/>
    </location>
</feature>
<feature type="region of interest" description="Disordered" evidence="18">
    <location>
        <begin position="1"/>
        <end position="105"/>
    </location>
</feature>
<dbReference type="OMA" id="FKKNDGW"/>
<evidence type="ECO:0000256" key="6">
    <source>
        <dbReference type="ARBA" id="ARBA00022490"/>
    </source>
</evidence>
<dbReference type="EC" id="2.1.1.221" evidence="4"/>
<feature type="active site" description="Proton acceptor" evidence="16">
    <location>
        <position position="258"/>
    </location>
</feature>
<dbReference type="PANTHER" id="PTHR13563">
    <property type="entry name" value="TRNA (GUANINE-9-) METHYLTRANSFERASE"/>
    <property type="match status" value="1"/>
</dbReference>
<evidence type="ECO:0000256" key="18">
    <source>
        <dbReference type="SAM" id="MobiDB-lite"/>
    </source>
</evidence>
<feature type="compositionally biased region" description="Basic and acidic residues" evidence="18">
    <location>
        <begin position="1"/>
        <end position="18"/>
    </location>
</feature>
<sequence length="373" mass="42240">MDEEGRPRKMQKLEHEGPEGSEVPGQKDAENDATGSQQQTDIKEDASNAETTAEPAPLSKKQQKRLLRMQKWDERKDERKELRRKKRHERQERKREQKKNGEFVAAPRRTGKSILVPVTFVIDCGWDELMNDRERVSLSSQVTRSYADNGKAPYRSHLVVSSFDKLLKERFDTVLRKTYQNWKGVRFMTENFDHVAVQAKDWMKAPEGGGSLEGAIRANEEKEATPEDGEIVYLSSDSSETLTELKPYSTYIIGGLVDKNRHKGVCHKRATELGIRTAKLPIGEYLRMASRHVLATNHVVEIMLKWLELGDWGQAFMQVIPQRKGGTLKTAESEHETKATPEKADADLDKEAESSGAEDSADTEAQASIETTT</sequence>
<evidence type="ECO:0000256" key="10">
    <source>
        <dbReference type="ARBA" id="ARBA00022694"/>
    </source>
</evidence>
<proteinExistence type="predicted"/>
<dbReference type="PIRSF" id="PIRSF016323">
    <property type="entry name" value="tRNA_m1G_mtfrase_met"/>
    <property type="match status" value="1"/>
</dbReference>
<reference evidence="20 21" key="1">
    <citation type="submission" date="2015-04" db="EMBL/GenBank/DDBJ databases">
        <authorList>
            <person name="Syromyatnikov M.Y."/>
            <person name="Popov V.N."/>
        </authorList>
    </citation>
    <scope>NUCLEOTIDE SEQUENCE [LARGE SCALE GENOMIC DNA]</scope>
    <source>
        <strain evidence="20">WF-38-12</strain>
    </source>
</reference>
<dbReference type="InterPro" id="IPR007356">
    <property type="entry name" value="tRNA_m1G_MeTrfase_euk"/>
</dbReference>
<evidence type="ECO:0000256" key="2">
    <source>
        <dbReference type="ARBA" id="ARBA00004496"/>
    </source>
</evidence>
<evidence type="ECO:0000256" key="7">
    <source>
        <dbReference type="ARBA" id="ARBA00022603"/>
    </source>
</evidence>
<comment type="subcellular location">
    <subcellularLocation>
        <location evidence="2">Cytoplasm</location>
    </subcellularLocation>
    <subcellularLocation>
        <location evidence="1">Nucleus</location>
    </subcellularLocation>
</comment>
<evidence type="ECO:0000256" key="12">
    <source>
        <dbReference type="ARBA" id="ARBA00031792"/>
    </source>
</evidence>
<evidence type="ECO:0000256" key="13">
    <source>
        <dbReference type="ARBA" id="ARBA00032166"/>
    </source>
</evidence>
<evidence type="ECO:0000313" key="21">
    <source>
        <dbReference type="Proteomes" id="UP000054383"/>
    </source>
</evidence>
<dbReference type="GO" id="GO:0005634">
    <property type="term" value="C:nucleus"/>
    <property type="evidence" value="ECO:0007669"/>
    <property type="project" value="UniProtKB-SubCell"/>
</dbReference>
<feature type="binding site" evidence="17">
    <location>
        <position position="280"/>
    </location>
    <ligand>
        <name>S-adenosyl-L-methionine</name>
        <dbReference type="ChEBI" id="CHEBI:59789"/>
    </ligand>
</feature>
<protein>
    <recommendedName>
        <fullName evidence="5">tRNA (guanine(9)-N1)-methyltransferase</fullName>
        <ecNumber evidence="4">2.1.1.221</ecNumber>
    </recommendedName>
    <alternativeName>
        <fullName evidence="13">tRNA methyltransferase 10</fullName>
    </alternativeName>
    <alternativeName>
        <fullName evidence="12">tRNA(m1G9)-methyltransferase</fullName>
    </alternativeName>
</protein>
<keyword evidence="7" id="KW-0489">Methyltransferase</keyword>
<gene>
    <name evidence="20" type="ORF">PISL3812_05234</name>
</gene>
<dbReference type="STRING" id="28573.A0A0U1LXW0"/>
<dbReference type="InterPro" id="IPR038459">
    <property type="entry name" value="MT_TRM10-typ_sf"/>
</dbReference>
<evidence type="ECO:0000256" key="8">
    <source>
        <dbReference type="ARBA" id="ARBA00022679"/>
    </source>
</evidence>
<dbReference type="InterPro" id="IPR016653">
    <property type="entry name" value="TRM10/TRM10A"/>
</dbReference>
<feature type="binding site" evidence="17">
    <location>
        <position position="234"/>
    </location>
    <ligand>
        <name>S-adenosyl-L-methionine</name>
        <dbReference type="ChEBI" id="CHEBI:59789"/>
    </ligand>
</feature>
<evidence type="ECO:0000313" key="20">
    <source>
        <dbReference type="EMBL" id="CRG88207.1"/>
    </source>
</evidence>
<dbReference type="Proteomes" id="UP000054383">
    <property type="component" value="Unassembled WGS sequence"/>
</dbReference>
<feature type="compositionally biased region" description="Basic and acidic residues" evidence="18">
    <location>
        <begin position="70"/>
        <end position="81"/>
    </location>
</feature>
<feature type="domain" description="SAM-dependent MTase TRM10-type" evidence="19">
    <location>
        <begin position="106"/>
        <end position="327"/>
    </location>
</feature>
<evidence type="ECO:0000256" key="5">
    <source>
        <dbReference type="ARBA" id="ARBA00020451"/>
    </source>
</evidence>
<organism evidence="20 21">
    <name type="scientific">Talaromyces islandicus</name>
    <name type="common">Penicillium islandicum</name>
    <dbReference type="NCBI Taxonomy" id="28573"/>
    <lineage>
        <taxon>Eukaryota</taxon>
        <taxon>Fungi</taxon>
        <taxon>Dikarya</taxon>
        <taxon>Ascomycota</taxon>
        <taxon>Pezizomycotina</taxon>
        <taxon>Eurotiomycetes</taxon>
        <taxon>Eurotiomycetidae</taxon>
        <taxon>Eurotiales</taxon>
        <taxon>Trichocomaceae</taxon>
        <taxon>Talaromyces</taxon>
        <taxon>Talaromyces sect. Islandici</taxon>
    </lineage>
</organism>
<name>A0A0U1LXW0_TALIS</name>
<evidence type="ECO:0000256" key="11">
    <source>
        <dbReference type="ARBA" id="ARBA00023242"/>
    </source>
</evidence>
<comment type="catalytic activity">
    <reaction evidence="14">
        <text>guanosine(9) in tRNA + S-adenosyl-L-methionine = N(1)-methylguanosine(9) in tRNA + S-adenosyl-L-homocysteine + H(+)</text>
        <dbReference type="Rhea" id="RHEA:43156"/>
        <dbReference type="Rhea" id="RHEA-COMP:10367"/>
        <dbReference type="Rhea" id="RHEA-COMP:10368"/>
        <dbReference type="ChEBI" id="CHEBI:15378"/>
        <dbReference type="ChEBI" id="CHEBI:57856"/>
        <dbReference type="ChEBI" id="CHEBI:59789"/>
        <dbReference type="ChEBI" id="CHEBI:73542"/>
        <dbReference type="ChEBI" id="CHEBI:74269"/>
        <dbReference type="EC" id="2.1.1.221"/>
    </reaction>
</comment>
<evidence type="ECO:0000256" key="16">
    <source>
        <dbReference type="PIRSR" id="PIRSR016323-1"/>
    </source>
</evidence>
<evidence type="ECO:0000259" key="19">
    <source>
        <dbReference type="PROSITE" id="PS51675"/>
    </source>
</evidence>
<feature type="region of interest" description="Disordered" evidence="18">
    <location>
        <begin position="327"/>
        <end position="373"/>
    </location>
</feature>
<accession>A0A0U1LXW0</accession>
<keyword evidence="10" id="KW-0819">tRNA processing</keyword>
<feature type="binding site" evidence="17">
    <location>
        <position position="254"/>
    </location>
    <ligand>
        <name>S-adenosyl-L-methionine</name>
        <dbReference type="ChEBI" id="CHEBI:59789"/>
    </ligand>
</feature>
<feature type="compositionally biased region" description="Basic and acidic residues" evidence="18">
    <location>
        <begin position="89"/>
        <end position="101"/>
    </location>
</feature>
<dbReference type="GO" id="GO:0002939">
    <property type="term" value="P:tRNA N1-guanine methylation"/>
    <property type="evidence" value="ECO:0007669"/>
    <property type="project" value="TreeGrafter"/>
</dbReference>
<dbReference type="PANTHER" id="PTHR13563:SF13">
    <property type="entry name" value="TRNA METHYLTRANSFERASE 10 HOMOLOG A"/>
    <property type="match status" value="1"/>
</dbReference>
<dbReference type="AlphaFoldDB" id="A0A0U1LXW0"/>
<dbReference type="OrthoDB" id="278300at2759"/>
<evidence type="ECO:0000256" key="4">
    <source>
        <dbReference type="ARBA" id="ARBA00012797"/>
    </source>
</evidence>
<evidence type="ECO:0000256" key="3">
    <source>
        <dbReference type="ARBA" id="ARBA00011245"/>
    </source>
</evidence>